<evidence type="ECO:0000259" key="1">
    <source>
        <dbReference type="Pfam" id="PF01863"/>
    </source>
</evidence>
<organism evidence="2 3">
    <name type="scientific">Candidatus Pseudoramibacter fermentans</name>
    <dbReference type="NCBI Taxonomy" id="2594427"/>
    <lineage>
        <taxon>Bacteria</taxon>
        <taxon>Bacillati</taxon>
        <taxon>Bacillota</taxon>
        <taxon>Clostridia</taxon>
        <taxon>Eubacteriales</taxon>
        <taxon>Eubacteriaceae</taxon>
        <taxon>Pseudoramibacter</taxon>
    </lineage>
</organism>
<name>A0A6L5GS37_9FIRM</name>
<dbReference type="AlphaFoldDB" id="A0A6L5GS37"/>
<dbReference type="PANTHER" id="PTHR30399:SF1">
    <property type="entry name" value="UTP PYROPHOSPHATASE"/>
    <property type="match status" value="1"/>
</dbReference>
<dbReference type="Pfam" id="PF01863">
    <property type="entry name" value="YgjP-like"/>
    <property type="match status" value="1"/>
</dbReference>
<keyword evidence="3" id="KW-1185">Reference proteome</keyword>
<accession>A0A6L5GS37</accession>
<gene>
    <name evidence="2" type="ORF">FRC53_04295</name>
</gene>
<dbReference type="Gene3D" id="3.30.2010.10">
    <property type="entry name" value="Metalloproteases ('zincins'), catalytic domain"/>
    <property type="match status" value="1"/>
</dbReference>
<evidence type="ECO:0000313" key="2">
    <source>
        <dbReference type="EMBL" id="MQM72640.1"/>
    </source>
</evidence>
<dbReference type="InterPro" id="IPR053136">
    <property type="entry name" value="UTP_pyrophosphatase-like"/>
</dbReference>
<proteinExistence type="predicted"/>
<dbReference type="PANTHER" id="PTHR30399">
    <property type="entry name" value="UNCHARACTERIZED PROTEIN YGJP"/>
    <property type="match status" value="1"/>
</dbReference>
<evidence type="ECO:0000313" key="3">
    <source>
        <dbReference type="Proteomes" id="UP000473648"/>
    </source>
</evidence>
<dbReference type="EMBL" id="VOGB01000004">
    <property type="protein sequence ID" value="MQM72640.1"/>
    <property type="molecule type" value="Genomic_DNA"/>
</dbReference>
<reference evidence="2" key="1">
    <citation type="journal article" date="2020" name="Appl. Environ. Microbiol.">
        <title>Medium-Chain Fatty Acid Synthesis by 'Candidatus Weimeria bifida' gen. nov., sp. nov., and 'Candidatus Pseudoramibacter fermentans' sp. nov.</title>
        <authorList>
            <person name="Scarborough M.J."/>
            <person name="Myers K.S."/>
            <person name="Donohue T.J."/>
            <person name="Noguera D.R."/>
        </authorList>
    </citation>
    <scope>NUCLEOTIDE SEQUENCE</scope>
    <source>
        <strain evidence="2">EUB1.1</strain>
    </source>
</reference>
<dbReference type="Proteomes" id="UP000473648">
    <property type="component" value="Unassembled WGS sequence"/>
</dbReference>
<dbReference type="CDD" id="cd07344">
    <property type="entry name" value="M48_yhfN_like"/>
    <property type="match status" value="1"/>
</dbReference>
<dbReference type="InterPro" id="IPR002725">
    <property type="entry name" value="YgjP-like_metallopeptidase"/>
</dbReference>
<protein>
    <submittedName>
        <fullName evidence="2">M48 family metallopeptidase</fullName>
    </submittedName>
</protein>
<sequence length="226" mass="25903">MYTLIRSSRKTIALKVLKDGTLQVKAPKQVSQSEIERFIEEKSDWIAKRTAQVKSAEDFEISDGSWIRVLGVDIPVLAVPDGRFEFKRAVKLDHSVITIPAGADLKTVKRGIVDIYRKLAEDIILQRAAWYEAVMDLHPSKVRINNAASRWGSCSSKKSINFSWRLVMADGKAIDSVVIHELAHIKYMNHSKAFWNLVEQYCPDYKTQRKKLNRLSEKLMAENWDV</sequence>
<feature type="domain" description="YgjP-like metallopeptidase" evidence="1">
    <location>
        <begin position="10"/>
        <end position="214"/>
    </location>
</feature>
<comment type="caution">
    <text evidence="2">The sequence shown here is derived from an EMBL/GenBank/DDBJ whole genome shotgun (WGS) entry which is preliminary data.</text>
</comment>